<accession>A0ABU0DWU5</accession>
<evidence type="ECO:0008006" key="3">
    <source>
        <dbReference type="Google" id="ProtNLM"/>
    </source>
</evidence>
<dbReference type="InterPro" id="IPR036291">
    <property type="entry name" value="NAD(P)-bd_dom_sf"/>
</dbReference>
<sequence>MNALFIGGSTFLGHSLKSQFKRIYLSSHITSIDLPRENYLLFKTSDEEFLDMRDLVKLGNYSKDVDYIFINLYDLLDPSAIHESKQSQNLLLQTLNFCLDLIERQNANVLLLLNKNQYLEPSNSYQNQYNIILDFYLTYFKYLSKVNNEKISIFMLPNLIGKYAPQHSVMQIFKNNIKSNQPSTVTVSKREFVHVNEVVSIILDHLNSVENYIEVKSSSIEIANLFYIVNNKLNGKSNSIVLNKEPYLLNRIPLDPEITKKASSSLNFYK</sequence>
<gene>
    <name evidence="1" type="ORF">J2R98_002619</name>
</gene>
<proteinExistence type="predicted"/>
<dbReference type="Gene3D" id="3.40.50.720">
    <property type="entry name" value="NAD(P)-binding Rossmann-like Domain"/>
    <property type="match status" value="1"/>
</dbReference>
<reference evidence="1 2" key="1">
    <citation type="submission" date="2023-07" db="EMBL/GenBank/DDBJ databases">
        <title>Genomic Encyclopedia of Type Strains, Phase IV (KMG-IV): sequencing the most valuable type-strain genomes for metagenomic binning, comparative biology and taxonomic classification.</title>
        <authorList>
            <person name="Goeker M."/>
        </authorList>
    </citation>
    <scope>NUCLEOTIDE SEQUENCE [LARGE SCALE GENOMIC DNA]</scope>
    <source>
        <strain evidence="1 2">DSM 15448</strain>
    </source>
</reference>
<dbReference type="SUPFAM" id="SSF51735">
    <property type="entry name" value="NAD(P)-binding Rossmann-fold domains"/>
    <property type="match status" value="1"/>
</dbReference>
<dbReference type="Proteomes" id="UP001236723">
    <property type="component" value="Unassembled WGS sequence"/>
</dbReference>
<protein>
    <recommendedName>
        <fullName evidence="3">NAD-dependent epimerase/dehydratase domain-containing protein</fullName>
    </recommendedName>
</protein>
<evidence type="ECO:0000313" key="1">
    <source>
        <dbReference type="EMBL" id="MDQ0352768.1"/>
    </source>
</evidence>
<evidence type="ECO:0000313" key="2">
    <source>
        <dbReference type="Proteomes" id="UP001236723"/>
    </source>
</evidence>
<dbReference type="RefSeq" id="WP_307069616.1">
    <property type="nucleotide sequence ID" value="NZ_JAUSUP010000013.1"/>
</dbReference>
<organism evidence="1 2">
    <name type="scientific">Alkalibacillus filiformis</name>
    <dbReference type="NCBI Taxonomy" id="200990"/>
    <lineage>
        <taxon>Bacteria</taxon>
        <taxon>Bacillati</taxon>
        <taxon>Bacillota</taxon>
        <taxon>Bacilli</taxon>
        <taxon>Bacillales</taxon>
        <taxon>Bacillaceae</taxon>
        <taxon>Alkalibacillus</taxon>
    </lineage>
</organism>
<keyword evidence="2" id="KW-1185">Reference proteome</keyword>
<dbReference type="EMBL" id="JAUSUP010000013">
    <property type="protein sequence ID" value="MDQ0352768.1"/>
    <property type="molecule type" value="Genomic_DNA"/>
</dbReference>
<comment type="caution">
    <text evidence="1">The sequence shown here is derived from an EMBL/GenBank/DDBJ whole genome shotgun (WGS) entry which is preliminary data.</text>
</comment>
<name>A0ABU0DWU5_9BACI</name>